<evidence type="ECO:0000256" key="2">
    <source>
        <dbReference type="ARBA" id="ARBA00010901"/>
    </source>
</evidence>
<proteinExistence type="inferred from homology"/>
<dbReference type="SUPFAM" id="SSF64602">
    <property type="entry name" value="F1 ATPase inhibitor, IF1, C-terminal domain"/>
    <property type="match status" value="1"/>
</dbReference>
<reference evidence="8 9" key="1">
    <citation type="submission" date="2009-11" db="EMBL/GenBank/DDBJ databases">
        <title>Annotation of Allomyces macrogynus ATCC 38327.</title>
        <authorList>
            <consortium name="The Broad Institute Genome Sequencing Platform"/>
            <person name="Russ C."/>
            <person name="Cuomo C."/>
            <person name="Burger G."/>
            <person name="Gray M.W."/>
            <person name="Holland P.W.H."/>
            <person name="King N."/>
            <person name="Lang F.B.F."/>
            <person name="Roger A.J."/>
            <person name="Ruiz-Trillo I."/>
            <person name="Young S.K."/>
            <person name="Zeng Q."/>
            <person name="Gargeya S."/>
            <person name="Fitzgerald M."/>
            <person name="Haas B."/>
            <person name="Abouelleil A."/>
            <person name="Alvarado L."/>
            <person name="Arachchi H.M."/>
            <person name="Berlin A."/>
            <person name="Chapman S.B."/>
            <person name="Gearin G."/>
            <person name="Goldberg J."/>
            <person name="Griggs A."/>
            <person name="Gujja S."/>
            <person name="Hansen M."/>
            <person name="Heiman D."/>
            <person name="Howarth C."/>
            <person name="Larimer J."/>
            <person name="Lui A."/>
            <person name="MacDonald P.J.P."/>
            <person name="McCowen C."/>
            <person name="Montmayeur A."/>
            <person name="Murphy C."/>
            <person name="Neiman D."/>
            <person name="Pearson M."/>
            <person name="Priest M."/>
            <person name="Roberts A."/>
            <person name="Saif S."/>
            <person name="Shea T."/>
            <person name="Sisk P."/>
            <person name="Stolte C."/>
            <person name="Sykes S."/>
            <person name="Wortman J."/>
            <person name="Nusbaum C."/>
            <person name="Birren B."/>
        </authorList>
    </citation>
    <scope>NUCLEOTIDE SEQUENCE [LARGE SCALE GENOMIC DNA]</scope>
    <source>
        <strain evidence="8 9">ATCC 38327</strain>
    </source>
</reference>
<evidence type="ECO:0000256" key="1">
    <source>
        <dbReference type="ARBA" id="ARBA00004173"/>
    </source>
</evidence>
<gene>
    <name evidence="8" type="ORF">AMAG_16752</name>
</gene>
<evidence type="ECO:0000313" key="8">
    <source>
        <dbReference type="EMBL" id="KNE72265.1"/>
    </source>
</evidence>
<dbReference type="PANTHER" id="PTHR48417">
    <property type="entry name" value="ATP SYNTHASE F1 SUBUNIT EPSILON"/>
    <property type="match status" value="1"/>
</dbReference>
<evidence type="ECO:0000256" key="5">
    <source>
        <dbReference type="ARBA" id="ARBA00023128"/>
    </source>
</evidence>
<protein>
    <recommendedName>
        <fullName evidence="6">ATPase inhibitor, mitochondrial</fullName>
    </recommendedName>
</protein>
<dbReference type="OrthoDB" id="5561521at2759"/>
<sequence length="87" mass="9688">MFAATARRTALRMFPARAALYSTESSGAVRSAGGSFAKKEAAQEEMYMRKREAEKLEHLNEELDAKYHHKEGEAAAKDNAKAPKKDE</sequence>
<keyword evidence="3" id="KW-0809">Transit peptide</keyword>
<dbReference type="InterPro" id="IPR007648">
    <property type="entry name" value="ATPase_inhibitor_mt"/>
</dbReference>
<evidence type="ECO:0000256" key="4">
    <source>
        <dbReference type="ARBA" id="ARBA00023054"/>
    </source>
</evidence>
<evidence type="ECO:0000313" key="9">
    <source>
        <dbReference type="Proteomes" id="UP000054350"/>
    </source>
</evidence>
<organism evidence="8 9">
    <name type="scientific">Allomyces macrogynus (strain ATCC 38327)</name>
    <name type="common">Allomyces javanicus var. macrogynus</name>
    <dbReference type="NCBI Taxonomy" id="578462"/>
    <lineage>
        <taxon>Eukaryota</taxon>
        <taxon>Fungi</taxon>
        <taxon>Fungi incertae sedis</taxon>
        <taxon>Blastocladiomycota</taxon>
        <taxon>Blastocladiomycetes</taxon>
        <taxon>Blastocladiales</taxon>
        <taxon>Blastocladiaceae</taxon>
        <taxon>Allomyces</taxon>
    </lineage>
</organism>
<comment type="subcellular location">
    <subcellularLocation>
        <location evidence="1">Mitochondrion</location>
    </subcellularLocation>
</comment>
<evidence type="ECO:0000256" key="6">
    <source>
        <dbReference type="RuleBase" id="RU368087"/>
    </source>
</evidence>
<dbReference type="AlphaFoldDB" id="A0A0L0TC35"/>
<dbReference type="VEuPathDB" id="FungiDB:AMAG_16752"/>
<dbReference type="GO" id="GO:0005739">
    <property type="term" value="C:mitochondrion"/>
    <property type="evidence" value="ECO:0007669"/>
    <property type="project" value="UniProtKB-SubCell"/>
</dbReference>
<dbReference type="GO" id="GO:0042030">
    <property type="term" value="F:ATPase inhibitor activity"/>
    <property type="evidence" value="ECO:0007669"/>
    <property type="project" value="InterPro"/>
</dbReference>
<dbReference type="Proteomes" id="UP000054350">
    <property type="component" value="Unassembled WGS sequence"/>
</dbReference>
<reference evidence="9" key="2">
    <citation type="submission" date="2009-11" db="EMBL/GenBank/DDBJ databases">
        <title>The Genome Sequence of Allomyces macrogynus strain ATCC 38327.</title>
        <authorList>
            <consortium name="The Broad Institute Genome Sequencing Platform"/>
            <person name="Russ C."/>
            <person name="Cuomo C."/>
            <person name="Shea T."/>
            <person name="Young S.K."/>
            <person name="Zeng Q."/>
            <person name="Koehrsen M."/>
            <person name="Haas B."/>
            <person name="Borodovsky M."/>
            <person name="Guigo R."/>
            <person name="Alvarado L."/>
            <person name="Berlin A."/>
            <person name="Borenstein D."/>
            <person name="Chen Z."/>
            <person name="Engels R."/>
            <person name="Freedman E."/>
            <person name="Gellesch M."/>
            <person name="Goldberg J."/>
            <person name="Griggs A."/>
            <person name="Gujja S."/>
            <person name="Heiman D."/>
            <person name="Hepburn T."/>
            <person name="Howarth C."/>
            <person name="Jen D."/>
            <person name="Larson L."/>
            <person name="Lewis B."/>
            <person name="Mehta T."/>
            <person name="Park D."/>
            <person name="Pearson M."/>
            <person name="Roberts A."/>
            <person name="Saif S."/>
            <person name="Shenoy N."/>
            <person name="Sisk P."/>
            <person name="Stolte C."/>
            <person name="Sykes S."/>
            <person name="Walk T."/>
            <person name="White J."/>
            <person name="Yandava C."/>
            <person name="Burger G."/>
            <person name="Gray M.W."/>
            <person name="Holland P.W.H."/>
            <person name="King N."/>
            <person name="Lang F.B.F."/>
            <person name="Roger A.J."/>
            <person name="Ruiz-Trillo I."/>
            <person name="Lander E."/>
            <person name="Nusbaum C."/>
        </authorList>
    </citation>
    <scope>NUCLEOTIDE SEQUENCE [LARGE SCALE GENOMIC DNA]</scope>
    <source>
        <strain evidence="9">ATCC 38327</strain>
    </source>
</reference>
<dbReference type="Gene3D" id="1.20.5.500">
    <property type="entry name" value="Single helix bin"/>
    <property type="match status" value="1"/>
</dbReference>
<name>A0A0L0TC35_ALLM3</name>
<dbReference type="EMBL" id="GG745378">
    <property type="protein sequence ID" value="KNE72265.1"/>
    <property type="molecule type" value="Genomic_DNA"/>
</dbReference>
<evidence type="ECO:0000256" key="3">
    <source>
        <dbReference type="ARBA" id="ARBA00022946"/>
    </source>
</evidence>
<evidence type="ECO:0000256" key="7">
    <source>
        <dbReference type="SAM" id="MobiDB-lite"/>
    </source>
</evidence>
<comment type="function">
    <text evidence="6">Inhibits the enzyme activity of ATPase.</text>
</comment>
<comment type="similarity">
    <text evidence="2 6">Belongs to the ATPase inhibitor family.</text>
</comment>
<keyword evidence="4" id="KW-0175">Coiled coil</keyword>
<keyword evidence="5" id="KW-0496">Mitochondrion</keyword>
<dbReference type="Pfam" id="PF04568">
    <property type="entry name" value="IATP"/>
    <property type="match status" value="1"/>
</dbReference>
<keyword evidence="9" id="KW-1185">Reference proteome</keyword>
<feature type="region of interest" description="Disordered" evidence="7">
    <location>
        <begin position="66"/>
        <end position="87"/>
    </location>
</feature>
<dbReference type="PANTHER" id="PTHR48417:SF1">
    <property type="entry name" value="ATP SYNTHASE F1 SUBUNIT EPSILON"/>
    <property type="match status" value="1"/>
</dbReference>
<accession>A0A0L0TC35</accession>